<reference evidence="2" key="1">
    <citation type="submission" date="2020-06" db="EMBL/GenBank/DDBJ databases">
        <authorList>
            <person name="Onetto C."/>
        </authorList>
    </citation>
    <scope>NUCLEOTIDE SEQUENCE</scope>
</reference>
<accession>A0A9N8JS20</accession>
<dbReference type="Proteomes" id="UP000714618">
    <property type="component" value="Unassembled WGS sequence"/>
</dbReference>
<feature type="region of interest" description="Disordered" evidence="1">
    <location>
        <begin position="103"/>
        <end position="160"/>
    </location>
</feature>
<dbReference type="EMBL" id="CAIJEO010000005">
    <property type="protein sequence ID" value="CAD0093132.1"/>
    <property type="molecule type" value="Genomic_DNA"/>
</dbReference>
<feature type="non-terminal residue" evidence="2">
    <location>
        <position position="160"/>
    </location>
</feature>
<evidence type="ECO:0000313" key="2">
    <source>
        <dbReference type="EMBL" id="CAD0093132.1"/>
    </source>
</evidence>
<sequence>MSNTTDRPFATAKPRLASSAKSPPPSTTTPTPKDQDLPYEEREIRNRAARMLENEEMLLLLSRQRHEVKTHITPTQAAFWTRIYCEARAAGLKDETLKFDCTMDVSEERDSNKAGTKSPATKGTARVVSGSRKNNGSPLNSKRDKDRGREGGRRSIGSAR</sequence>
<keyword evidence="3" id="KW-1185">Reference proteome</keyword>
<feature type="compositionally biased region" description="Polar residues" evidence="1">
    <location>
        <begin position="131"/>
        <end position="140"/>
    </location>
</feature>
<organism evidence="2 3">
    <name type="scientific">Aureobasidium mustum</name>
    <dbReference type="NCBI Taxonomy" id="2773714"/>
    <lineage>
        <taxon>Eukaryota</taxon>
        <taxon>Fungi</taxon>
        <taxon>Dikarya</taxon>
        <taxon>Ascomycota</taxon>
        <taxon>Pezizomycotina</taxon>
        <taxon>Dothideomycetes</taxon>
        <taxon>Dothideomycetidae</taxon>
        <taxon>Dothideales</taxon>
        <taxon>Saccotheciaceae</taxon>
        <taxon>Aureobasidium</taxon>
    </lineage>
</organism>
<evidence type="ECO:0000313" key="3">
    <source>
        <dbReference type="Proteomes" id="UP000714618"/>
    </source>
</evidence>
<feature type="region of interest" description="Disordered" evidence="1">
    <location>
        <begin position="1"/>
        <end position="40"/>
    </location>
</feature>
<evidence type="ECO:0000256" key="1">
    <source>
        <dbReference type="SAM" id="MobiDB-lite"/>
    </source>
</evidence>
<gene>
    <name evidence="2" type="ORF">AWRI4233_LOCUS4053</name>
</gene>
<dbReference type="AlphaFoldDB" id="A0A9N8JS20"/>
<feature type="compositionally biased region" description="Basic and acidic residues" evidence="1">
    <location>
        <begin position="141"/>
        <end position="153"/>
    </location>
</feature>
<protein>
    <submittedName>
        <fullName evidence="2">Uncharacterized protein</fullName>
    </submittedName>
</protein>
<dbReference type="OrthoDB" id="5372011at2759"/>
<proteinExistence type="predicted"/>
<comment type="caution">
    <text evidence="2">The sequence shown here is derived from an EMBL/GenBank/DDBJ whole genome shotgun (WGS) entry which is preliminary data.</text>
</comment>
<name>A0A9N8JS20_9PEZI</name>